<comment type="similarity">
    <text evidence="2">Belongs to the TMEM231 family.</text>
</comment>
<evidence type="ECO:0000256" key="3">
    <source>
        <dbReference type="ARBA" id="ARBA00015087"/>
    </source>
</evidence>
<evidence type="ECO:0000313" key="14">
    <source>
        <dbReference type="Proteomes" id="UP000054937"/>
    </source>
</evidence>
<evidence type="ECO:0000256" key="8">
    <source>
        <dbReference type="ARBA" id="ARBA00023136"/>
    </source>
</evidence>
<keyword evidence="9" id="KW-0325">Glycoprotein</keyword>
<dbReference type="GO" id="GO:0060170">
    <property type="term" value="C:ciliary membrane"/>
    <property type="evidence" value="ECO:0007669"/>
    <property type="project" value="UniProtKB-SubCell"/>
</dbReference>
<evidence type="ECO:0000256" key="5">
    <source>
        <dbReference type="ARBA" id="ARBA00022692"/>
    </source>
</evidence>
<evidence type="ECO:0000256" key="2">
    <source>
        <dbReference type="ARBA" id="ARBA00009082"/>
    </source>
</evidence>
<keyword evidence="10" id="KW-0966">Cell projection</keyword>
<gene>
    <name evidence="13" type="ORF">PPERSA_10378</name>
</gene>
<comment type="function">
    <text evidence="11">Transmembrane component of the tectonic-like complex, a complex localized at the transition zone of primary cilia and acting as a barrier that prevents diffusion of transmembrane proteins between the cilia and plasma membranes. Required for ciliogenesis and sonic hedgehog/SHH signaling.</text>
</comment>
<dbReference type="GO" id="GO:0032880">
    <property type="term" value="P:regulation of protein localization"/>
    <property type="evidence" value="ECO:0007669"/>
    <property type="project" value="TreeGrafter"/>
</dbReference>
<feature type="transmembrane region" description="Helical" evidence="12">
    <location>
        <begin position="112"/>
        <end position="135"/>
    </location>
</feature>
<keyword evidence="6 12" id="KW-1133">Transmembrane helix</keyword>
<keyword evidence="8 12" id="KW-0472">Membrane</keyword>
<evidence type="ECO:0000256" key="7">
    <source>
        <dbReference type="ARBA" id="ARBA00023069"/>
    </source>
</evidence>
<keyword evidence="7" id="KW-0969">Cilium</keyword>
<evidence type="ECO:0000313" key="13">
    <source>
        <dbReference type="EMBL" id="KRX08574.1"/>
    </source>
</evidence>
<evidence type="ECO:0000256" key="6">
    <source>
        <dbReference type="ARBA" id="ARBA00022989"/>
    </source>
</evidence>
<dbReference type="EMBL" id="LDAU01000062">
    <property type="protein sequence ID" value="KRX08574.1"/>
    <property type="molecule type" value="Genomic_DNA"/>
</dbReference>
<dbReference type="GO" id="GO:0060271">
    <property type="term" value="P:cilium assembly"/>
    <property type="evidence" value="ECO:0007669"/>
    <property type="project" value="TreeGrafter"/>
</dbReference>
<dbReference type="PANTHER" id="PTHR14605">
    <property type="entry name" value="CHST5 PROTEIN"/>
    <property type="match status" value="1"/>
</dbReference>
<reference evidence="13 14" key="1">
    <citation type="journal article" date="2015" name="Sci. Rep.">
        <title>Genome of the facultative scuticociliatosis pathogen Pseudocohnilembus persalinus provides insight into its virulence through horizontal gene transfer.</title>
        <authorList>
            <person name="Xiong J."/>
            <person name="Wang G."/>
            <person name="Cheng J."/>
            <person name="Tian M."/>
            <person name="Pan X."/>
            <person name="Warren A."/>
            <person name="Jiang C."/>
            <person name="Yuan D."/>
            <person name="Miao W."/>
        </authorList>
    </citation>
    <scope>NUCLEOTIDE SEQUENCE [LARGE SCALE GENOMIC DNA]</scope>
    <source>
        <strain evidence="13">36N120E</strain>
    </source>
</reference>
<dbReference type="OrthoDB" id="301124at2759"/>
<evidence type="ECO:0000256" key="1">
    <source>
        <dbReference type="ARBA" id="ARBA00004272"/>
    </source>
</evidence>
<organism evidence="13 14">
    <name type="scientific">Pseudocohnilembus persalinus</name>
    <name type="common">Ciliate</name>
    <dbReference type="NCBI Taxonomy" id="266149"/>
    <lineage>
        <taxon>Eukaryota</taxon>
        <taxon>Sar</taxon>
        <taxon>Alveolata</taxon>
        <taxon>Ciliophora</taxon>
        <taxon>Intramacronucleata</taxon>
        <taxon>Oligohymenophorea</taxon>
        <taxon>Scuticociliatia</taxon>
        <taxon>Philasterida</taxon>
        <taxon>Pseudocohnilembidae</taxon>
        <taxon>Pseudocohnilembus</taxon>
    </lineage>
</organism>
<dbReference type="InParanoid" id="A0A0V0R237"/>
<dbReference type="PANTHER" id="PTHR14605:SF1">
    <property type="entry name" value="TRANSMEMBRANE PROTEIN 231"/>
    <property type="match status" value="1"/>
</dbReference>
<keyword evidence="5 12" id="KW-0812">Transmembrane</keyword>
<evidence type="ECO:0000256" key="10">
    <source>
        <dbReference type="ARBA" id="ARBA00023273"/>
    </source>
</evidence>
<name>A0A0V0R237_PSEPJ</name>
<comment type="caution">
    <text evidence="13">The sequence shown here is derived from an EMBL/GenBank/DDBJ whole genome shotgun (WGS) entry which is preliminary data.</text>
</comment>
<accession>A0A0V0R237</accession>
<evidence type="ECO:0000256" key="12">
    <source>
        <dbReference type="SAM" id="Phobius"/>
    </source>
</evidence>
<dbReference type="Pfam" id="PF10149">
    <property type="entry name" value="TM231"/>
    <property type="match status" value="1"/>
</dbReference>
<protein>
    <recommendedName>
        <fullName evidence="3">Transmembrane protein 231</fullName>
    </recommendedName>
</protein>
<proteinExistence type="inferred from homology"/>
<keyword evidence="4" id="KW-1003">Cell membrane</keyword>
<evidence type="ECO:0000256" key="9">
    <source>
        <dbReference type="ARBA" id="ARBA00023180"/>
    </source>
</evidence>
<dbReference type="AlphaFoldDB" id="A0A0V0R237"/>
<dbReference type="GO" id="GO:0035869">
    <property type="term" value="C:ciliary transition zone"/>
    <property type="evidence" value="ECO:0007669"/>
    <property type="project" value="TreeGrafter"/>
</dbReference>
<evidence type="ECO:0000256" key="11">
    <source>
        <dbReference type="ARBA" id="ARBA00024803"/>
    </source>
</evidence>
<sequence length="157" mass="18532">MSGHLNFDIVSNGGISKAIISSKIDFKQRVPVPQVNSRSTYYSTNVFEENGYSFYSALKEYERRDFRIQPRYNSIVTGGQSMDKVQISLEINMDNEQSVYYEYQMLTMIKLAWMQFFPIFIPFWIVARQFLMYLLRYNFISSRKIDNLPREIAAPNN</sequence>
<keyword evidence="14" id="KW-1185">Reference proteome</keyword>
<evidence type="ECO:0000256" key="4">
    <source>
        <dbReference type="ARBA" id="ARBA00022475"/>
    </source>
</evidence>
<dbReference type="Proteomes" id="UP000054937">
    <property type="component" value="Unassembled WGS sequence"/>
</dbReference>
<comment type="subcellular location">
    <subcellularLocation>
        <location evidence="1">Cell projection</location>
        <location evidence="1">Cilium membrane</location>
        <topology evidence="1">Multi-pass membrane protein</topology>
    </subcellularLocation>
</comment>
<dbReference type="InterPro" id="IPR019306">
    <property type="entry name" value="TMEM231"/>
</dbReference>